<reference evidence="1 2" key="1">
    <citation type="journal article" date="2018" name="Sci. Rep.">
        <title>Genomic signatures of local adaptation to the degree of environmental predictability in rotifers.</title>
        <authorList>
            <person name="Franch-Gras L."/>
            <person name="Hahn C."/>
            <person name="Garcia-Roger E.M."/>
            <person name="Carmona M.J."/>
            <person name="Serra M."/>
            <person name="Gomez A."/>
        </authorList>
    </citation>
    <scope>NUCLEOTIDE SEQUENCE [LARGE SCALE GENOMIC DNA]</scope>
    <source>
        <strain evidence="1">HYR1</strain>
    </source>
</reference>
<sequence>MVVCLVGLGHFILQQASKLDLRRRETILKQEKILNIMEILTLELDRLANEVTKWHLFRHLIS</sequence>
<dbReference type="AlphaFoldDB" id="A0A3M7SQN7"/>
<name>A0A3M7SQN7_BRAPC</name>
<dbReference type="EMBL" id="REGN01000911">
    <property type="protein sequence ID" value="RNA38144.1"/>
    <property type="molecule type" value="Genomic_DNA"/>
</dbReference>
<gene>
    <name evidence="1" type="ORF">BpHYR1_008732</name>
</gene>
<evidence type="ECO:0000313" key="2">
    <source>
        <dbReference type="Proteomes" id="UP000276133"/>
    </source>
</evidence>
<evidence type="ECO:0000313" key="1">
    <source>
        <dbReference type="EMBL" id="RNA38144.1"/>
    </source>
</evidence>
<accession>A0A3M7SQN7</accession>
<proteinExistence type="predicted"/>
<keyword evidence="2" id="KW-1185">Reference proteome</keyword>
<protein>
    <submittedName>
        <fullName evidence="1">Uncharacterized protein</fullName>
    </submittedName>
</protein>
<comment type="caution">
    <text evidence="1">The sequence shown here is derived from an EMBL/GenBank/DDBJ whole genome shotgun (WGS) entry which is preliminary data.</text>
</comment>
<organism evidence="1 2">
    <name type="scientific">Brachionus plicatilis</name>
    <name type="common">Marine rotifer</name>
    <name type="synonym">Brachionus muelleri</name>
    <dbReference type="NCBI Taxonomy" id="10195"/>
    <lineage>
        <taxon>Eukaryota</taxon>
        <taxon>Metazoa</taxon>
        <taxon>Spiralia</taxon>
        <taxon>Gnathifera</taxon>
        <taxon>Rotifera</taxon>
        <taxon>Eurotatoria</taxon>
        <taxon>Monogononta</taxon>
        <taxon>Pseudotrocha</taxon>
        <taxon>Ploima</taxon>
        <taxon>Brachionidae</taxon>
        <taxon>Brachionus</taxon>
    </lineage>
</organism>
<dbReference type="Proteomes" id="UP000276133">
    <property type="component" value="Unassembled WGS sequence"/>
</dbReference>